<reference evidence="1 2" key="1">
    <citation type="journal article" date="2014" name="PLoS Genet.">
        <title>Phylogenetically driven sequencing of extremely halophilic archaea reveals strategies for static and dynamic osmo-response.</title>
        <authorList>
            <person name="Becker E.A."/>
            <person name="Seitzer P.M."/>
            <person name="Tritt A."/>
            <person name="Larsen D."/>
            <person name="Krusor M."/>
            <person name="Yao A.I."/>
            <person name="Wu D."/>
            <person name="Madern D."/>
            <person name="Eisen J.A."/>
            <person name="Darling A.E."/>
            <person name="Facciotti M.T."/>
        </authorList>
    </citation>
    <scope>NUCLEOTIDE SEQUENCE [LARGE SCALE GENOMIC DNA]</scope>
    <source>
        <strain evidence="1 2">JCM 10879</strain>
    </source>
</reference>
<dbReference type="STRING" id="1227454.C446_07135"/>
<dbReference type="EMBL" id="AOMA01000070">
    <property type="protein sequence ID" value="EMA40932.1"/>
    <property type="molecule type" value="Genomic_DNA"/>
</dbReference>
<dbReference type="RefSeq" id="WP_006672368.1">
    <property type="nucleotide sequence ID" value="NZ_AOMA01000070.1"/>
</dbReference>
<gene>
    <name evidence="1" type="ORF">C446_07135</name>
</gene>
<dbReference type="Pfam" id="PF19101">
    <property type="entry name" value="DUF5788"/>
    <property type="match status" value="1"/>
</dbReference>
<name>M0M545_9EURY</name>
<sequence length="135" mass="15601">MDESERQALLEEVNRQSATVGRQIPDTITVGDEELPLDEFVIETRKVEGIPDEAKPLIRETQRKLSEERERLIERLESEPLDREEAEEIATQIVGIDRALNALQSLRGRRYAAESKSASIEDHKRWVDFMKSVRD</sequence>
<dbReference type="Proteomes" id="UP000011607">
    <property type="component" value="Unassembled WGS sequence"/>
</dbReference>
<proteinExistence type="predicted"/>
<dbReference type="InterPro" id="IPR043900">
    <property type="entry name" value="DUF5788"/>
</dbReference>
<accession>M0M545</accession>
<keyword evidence="2" id="KW-1185">Reference proteome</keyword>
<organism evidence="1 2">
    <name type="scientific">Halobiforma nitratireducens JCM 10879</name>
    <dbReference type="NCBI Taxonomy" id="1227454"/>
    <lineage>
        <taxon>Archaea</taxon>
        <taxon>Methanobacteriati</taxon>
        <taxon>Methanobacteriota</taxon>
        <taxon>Stenosarchaea group</taxon>
        <taxon>Halobacteria</taxon>
        <taxon>Halobacteriales</taxon>
        <taxon>Natrialbaceae</taxon>
        <taxon>Halobiforma</taxon>
    </lineage>
</organism>
<comment type="caution">
    <text evidence="1">The sequence shown here is derived from an EMBL/GenBank/DDBJ whole genome shotgun (WGS) entry which is preliminary data.</text>
</comment>
<evidence type="ECO:0000313" key="1">
    <source>
        <dbReference type="EMBL" id="EMA40932.1"/>
    </source>
</evidence>
<dbReference type="OrthoDB" id="137027at2157"/>
<evidence type="ECO:0000313" key="2">
    <source>
        <dbReference type="Proteomes" id="UP000011607"/>
    </source>
</evidence>
<protein>
    <submittedName>
        <fullName evidence="1">Uncharacterized protein</fullName>
    </submittedName>
</protein>
<dbReference type="eggNOG" id="arCOG03097">
    <property type="taxonomic scope" value="Archaea"/>
</dbReference>
<dbReference type="AlphaFoldDB" id="M0M545"/>